<feature type="region of interest" description="Disordered" evidence="2">
    <location>
        <begin position="253"/>
        <end position="299"/>
    </location>
</feature>
<feature type="coiled-coil region" evidence="1">
    <location>
        <begin position="50"/>
        <end position="77"/>
    </location>
</feature>
<gene>
    <name evidence="3" type="ORF">GMARGA_LOCUS11061</name>
</gene>
<evidence type="ECO:0000313" key="3">
    <source>
        <dbReference type="EMBL" id="CAG8682746.1"/>
    </source>
</evidence>
<feature type="coiled-coil region" evidence="1">
    <location>
        <begin position="113"/>
        <end position="168"/>
    </location>
</feature>
<comment type="caution">
    <text evidence="3">The sequence shown here is derived from an EMBL/GenBank/DDBJ whole genome shotgun (WGS) entry which is preliminary data.</text>
</comment>
<accession>A0ABN7UV62</accession>
<evidence type="ECO:0000313" key="4">
    <source>
        <dbReference type="Proteomes" id="UP000789901"/>
    </source>
</evidence>
<name>A0ABN7UV62_GIGMA</name>
<dbReference type="EMBL" id="CAJVQB010006373">
    <property type="protein sequence ID" value="CAG8682746.1"/>
    <property type="molecule type" value="Genomic_DNA"/>
</dbReference>
<evidence type="ECO:0000256" key="1">
    <source>
        <dbReference type="SAM" id="Coils"/>
    </source>
</evidence>
<organism evidence="3 4">
    <name type="scientific">Gigaspora margarita</name>
    <dbReference type="NCBI Taxonomy" id="4874"/>
    <lineage>
        <taxon>Eukaryota</taxon>
        <taxon>Fungi</taxon>
        <taxon>Fungi incertae sedis</taxon>
        <taxon>Mucoromycota</taxon>
        <taxon>Glomeromycotina</taxon>
        <taxon>Glomeromycetes</taxon>
        <taxon>Diversisporales</taxon>
        <taxon>Gigasporaceae</taxon>
        <taxon>Gigaspora</taxon>
    </lineage>
</organism>
<sequence>MAPYRSRRRHTLERFFRENGIMGNDLEIKLRELEMFINDRETYIERIKQLEFTQSIASRLKNRIQELELENENQSQVVLGVQCASRHYMHVTKQDTQVSEIFEKEFKKTINTLNKLEIKVKGLISQYLRLEKRNKFLETKYELLKTENKRLFSKNETLQIEKEQYKAAVKHSVEVATRSGNAYKNEIHNYKEVIQDIYYQIDNLDVNKLNSILCTNEIPGFQNLSVINELPVCYSNLEDAINHSKSRIHKIDDTGNIINSGPSLHRSHSFYDQSTSENFDQESTSNRNMVVEESQNKNL</sequence>
<protein>
    <submittedName>
        <fullName evidence="3">33532_t:CDS:1</fullName>
    </submittedName>
</protein>
<evidence type="ECO:0000256" key="2">
    <source>
        <dbReference type="SAM" id="MobiDB-lite"/>
    </source>
</evidence>
<feature type="compositionally biased region" description="Polar residues" evidence="2">
    <location>
        <begin position="270"/>
        <end position="288"/>
    </location>
</feature>
<proteinExistence type="predicted"/>
<keyword evidence="1" id="KW-0175">Coiled coil</keyword>
<reference evidence="3 4" key="1">
    <citation type="submission" date="2021-06" db="EMBL/GenBank/DDBJ databases">
        <authorList>
            <person name="Kallberg Y."/>
            <person name="Tangrot J."/>
            <person name="Rosling A."/>
        </authorList>
    </citation>
    <scope>NUCLEOTIDE SEQUENCE [LARGE SCALE GENOMIC DNA]</scope>
    <source>
        <strain evidence="3 4">120-4 pot B 10/14</strain>
    </source>
</reference>
<dbReference type="Proteomes" id="UP000789901">
    <property type="component" value="Unassembled WGS sequence"/>
</dbReference>
<keyword evidence="4" id="KW-1185">Reference proteome</keyword>